<feature type="chain" id="PRO_5047325487" description="Secreted protein" evidence="1">
    <location>
        <begin position="26"/>
        <end position="94"/>
    </location>
</feature>
<reference evidence="2" key="1">
    <citation type="submission" date="2015-01" db="EMBL/GenBank/DDBJ databases">
        <authorList>
            <consortium name="The Broad Institute Genomics Platform"/>
            <person name="Cuomo C."/>
            <person name="Litvintseva A."/>
            <person name="Chen Y."/>
            <person name="Heitman J."/>
            <person name="Sun S."/>
            <person name="Springer D."/>
            <person name="Dromer F."/>
            <person name="Young S."/>
            <person name="Zeng Q."/>
            <person name="Gargeya S."/>
            <person name="Abouelleil A."/>
            <person name="Alvarado L."/>
            <person name="Chapman S.B."/>
            <person name="Gainer-Dewar J."/>
            <person name="Goldberg J."/>
            <person name="Griggs A."/>
            <person name="Gujja S."/>
            <person name="Hansen M."/>
            <person name="Howarth C."/>
            <person name="Imamovic A."/>
            <person name="Larimer J."/>
            <person name="Murphy C."/>
            <person name="Naylor J."/>
            <person name="Pearson M."/>
            <person name="Priest M."/>
            <person name="Roberts A."/>
            <person name="Saif S."/>
            <person name="Shea T."/>
            <person name="Sykes S."/>
            <person name="Wortman J."/>
            <person name="Nusbaum C."/>
            <person name="Birren B."/>
        </authorList>
    </citation>
    <scope>NUCLEOTIDE SEQUENCE</scope>
    <source>
        <strain evidence="2">IND107</strain>
    </source>
</reference>
<dbReference type="RefSeq" id="XP_066613199.1">
    <property type="nucleotide sequence ID" value="XM_066758751.1"/>
</dbReference>
<evidence type="ECO:0000256" key="1">
    <source>
        <dbReference type="SAM" id="SignalP"/>
    </source>
</evidence>
<evidence type="ECO:0000313" key="3">
    <source>
        <dbReference type="Proteomes" id="UP000054399"/>
    </source>
</evidence>
<protein>
    <recommendedName>
        <fullName evidence="4">Secreted protein</fullName>
    </recommendedName>
</protein>
<evidence type="ECO:0000313" key="2">
    <source>
        <dbReference type="EMBL" id="KAL0247238.1"/>
    </source>
</evidence>
<keyword evidence="3" id="KW-1185">Reference proteome</keyword>
<dbReference type="Proteomes" id="UP000054399">
    <property type="component" value="Unassembled WGS sequence"/>
</dbReference>
<keyword evidence="1" id="KW-0732">Signal</keyword>
<dbReference type="EMBL" id="ATAM02000007">
    <property type="protein sequence ID" value="KAL0247238.1"/>
    <property type="molecule type" value="Genomic_DNA"/>
</dbReference>
<sequence>MRFVRGLHFIFYILDHLCFINKSDTIRSEKKGKKVQQRVEKVQDVYSVCSCPIYEHVHTPLVSLAVSSADKNNSFESFWPCTAHGPLHNDSQSV</sequence>
<evidence type="ECO:0008006" key="4">
    <source>
        <dbReference type="Google" id="ProtNLM"/>
    </source>
</evidence>
<feature type="signal peptide" evidence="1">
    <location>
        <begin position="1"/>
        <end position="25"/>
    </location>
</feature>
<name>A0ABR3BPY8_9TREE</name>
<comment type="caution">
    <text evidence="2">The sequence shown here is derived from an EMBL/GenBank/DDBJ whole genome shotgun (WGS) entry which is preliminary data.</text>
</comment>
<organism evidence="2 3">
    <name type="scientific">Cryptococcus tetragattii IND107</name>
    <dbReference type="NCBI Taxonomy" id="1296105"/>
    <lineage>
        <taxon>Eukaryota</taxon>
        <taxon>Fungi</taxon>
        <taxon>Dikarya</taxon>
        <taxon>Basidiomycota</taxon>
        <taxon>Agaricomycotina</taxon>
        <taxon>Tremellomycetes</taxon>
        <taxon>Tremellales</taxon>
        <taxon>Cryptococcaceae</taxon>
        <taxon>Cryptococcus</taxon>
        <taxon>Cryptococcus gattii species complex</taxon>
    </lineage>
</organism>
<dbReference type="GeneID" id="91991129"/>
<accession>A0ABR3BPY8</accession>
<gene>
    <name evidence="2" type="ORF">I308_104273</name>
</gene>
<reference evidence="2" key="2">
    <citation type="submission" date="2024-01" db="EMBL/GenBank/DDBJ databases">
        <title>Comparative genomics of Cryptococcus and Kwoniella reveals pathogenesis evolution and contrasting modes of karyotype evolution via chromosome fusion or intercentromeric recombination.</title>
        <authorList>
            <person name="Coelho M.A."/>
            <person name="David-Palma M."/>
            <person name="Shea T."/>
            <person name="Bowers K."/>
            <person name="Mcginley-Smith S."/>
            <person name="Mohammad A.W."/>
            <person name="Gnirke A."/>
            <person name="Yurkov A.M."/>
            <person name="Nowrousian M."/>
            <person name="Sun S."/>
            <person name="Cuomo C.A."/>
            <person name="Heitman J."/>
        </authorList>
    </citation>
    <scope>NUCLEOTIDE SEQUENCE</scope>
    <source>
        <strain evidence="2">IND107</strain>
    </source>
</reference>
<proteinExistence type="predicted"/>